<reference evidence="3" key="1">
    <citation type="journal article" date="2015" name="Genome Announc.">
        <title>Draft Genome Sequence of Tolypothrix boutellei Strain VB521301.</title>
        <authorList>
            <person name="Chandrababunaidu M.M."/>
            <person name="Singh D."/>
            <person name="Sen D."/>
            <person name="Bhan S."/>
            <person name="Das S."/>
            <person name="Gupta A."/>
            <person name="Adhikary S.P."/>
            <person name="Tripathy S."/>
        </authorList>
    </citation>
    <scope>NUCLEOTIDE SEQUENCE</scope>
    <source>
        <strain evidence="3">VB521301</strain>
    </source>
</reference>
<gene>
    <name evidence="3" type="ORF">DA73_0231745</name>
</gene>
<feature type="region of interest" description="Disordered" evidence="1">
    <location>
        <begin position="1"/>
        <end position="22"/>
    </location>
</feature>
<accession>A0A0C1QZP8</accession>
<dbReference type="OrthoDB" id="457956at2"/>
<dbReference type="RefSeq" id="WP_050046325.1">
    <property type="nucleotide sequence ID" value="NZ_JHEG04000001.1"/>
</dbReference>
<evidence type="ECO:0000313" key="3">
    <source>
        <dbReference type="EMBL" id="KIE09033.1"/>
    </source>
</evidence>
<keyword evidence="2" id="KW-0472">Membrane</keyword>
<keyword evidence="2" id="KW-1133">Transmembrane helix</keyword>
<evidence type="ECO:0000256" key="1">
    <source>
        <dbReference type="SAM" id="MobiDB-lite"/>
    </source>
</evidence>
<dbReference type="STRING" id="1479485.DA73_0231745"/>
<comment type="caution">
    <text evidence="3">The sequence shown here is derived from an EMBL/GenBank/DDBJ whole genome shotgun (WGS) entry which is preliminary data.</text>
</comment>
<feature type="transmembrane region" description="Helical" evidence="2">
    <location>
        <begin position="26"/>
        <end position="49"/>
    </location>
</feature>
<evidence type="ECO:0000256" key="2">
    <source>
        <dbReference type="SAM" id="Phobius"/>
    </source>
</evidence>
<protein>
    <submittedName>
        <fullName evidence="3">Uncharacterized protein</fullName>
    </submittedName>
</protein>
<sequence>MNQEKAIIVEQTPSESPQDSASKTEIVIPSESVFLIPLFFLLVFSIAFLKQTNFTQALYQRIVNSKLYSRIPCFRCQFFKQNQYLQCAVQPSLVMTRSASECPDYLPQKGKK</sequence>
<name>A0A0C1QZP8_9CYAN</name>
<feature type="compositionally biased region" description="Polar residues" evidence="1">
    <location>
        <begin position="11"/>
        <end position="22"/>
    </location>
</feature>
<keyword evidence="2" id="KW-0812">Transmembrane</keyword>
<proteinExistence type="predicted"/>
<organism evidence="3">
    <name type="scientific">Tolypothrix bouteillei VB521301</name>
    <dbReference type="NCBI Taxonomy" id="1479485"/>
    <lineage>
        <taxon>Bacteria</taxon>
        <taxon>Bacillati</taxon>
        <taxon>Cyanobacteriota</taxon>
        <taxon>Cyanophyceae</taxon>
        <taxon>Nostocales</taxon>
        <taxon>Tolypothrichaceae</taxon>
        <taxon>Tolypothrix</taxon>
    </lineage>
</organism>
<dbReference type="EMBL" id="JHEG02000058">
    <property type="protein sequence ID" value="KIE09033.1"/>
    <property type="molecule type" value="Genomic_DNA"/>
</dbReference>
<dbReference type="AlphaFoldDB" id="A0A0C1QZP8"/>